<reference evidence="1" key="1">
    <citation type="journal article" date="2019" name="bioRxiv">
        <title>The Genome of the Zebra Mussel, Dreissena polymorpha: A Resource for Invasive Species Research.</title>
        <authorList>
            <person name="McCartney M.A."/>
            <person name="Auch B."/>
            <person name="Kono T."/>
            <person name="Mallez S."/>
            <person name="Zhang Y."/>
            <person name="Obille A."/>
            <person name="Becker A."/>
            <person name="Abrahante J.E."/>
            <person name="Garbe J."/>
            <person name="Badalamenti J.P."/>
            <person name="Herman A."/>
            <person name="Mangelson H."/>
            <person name="Liachko I."/>
            <person name="Sullivan S."/>
            <person name="Sone E.D."/>
            <person name="Koren S."/>
            <person name="Silverstein K.A.T."/>
            <person name="Beckman K.B."/>
            <person name="Gohl D.M."/>
        </authorList>
    </citation>
    <scope>NUCLEOTIDE SEQUENCE</scope>
    <source>
        <strain evidence="1">Duluth1</strain>
        <tissue evidence="1">Whole animal</tissue>
    </source>
</reference>
<evidence type="ECO:0000313" key="2">
    <source>
        <dbReference type="Proteomes" id="UP000828390"/>
    </source>
</evidence>
<gene>
    <name evidence="1" type="ORF">DPMN_020461</name>
</gene>
<accession>A0A9D4NKA6</accession>
<evidence type="ECO:0000313" key="1">
    <source>
        <dbReference type="EMBL" id="KAH3896286.1"/>
    </source>
</evidence>
<comment type="caution">
    <text evidence="1">The sequence shown here is derived from an EMBL/GenBank/DDBJ whole genome shotgun (WGS) entry which is preliminary data.</text>
</comment>
<dbReference type="EMBL" id="JAIWYP010000001">
    <property type="protein sequence ID" value="KAH3896286.1"/>
    <property type="molecule type" value="Genomic_DNA"/>
</dbReference>
<reference evidence="1" key="2">
    <citation type="submission" date="2020-11" db="EMBL/GenBank/DDBJ databases">
        <authorList>
            <person name="McCartney M.A."/>
            <person name="Auch B."/>
            <person name="Kono T."/>
            <person name="Mallez S."/>
            <person name="Becker A."/>
            <person name="Gohl D.M."/>
            <person name="Silverstein K.A.T."/>
            <person name="Koren S."/>
            <person name="Bechman K.B."/>
            <person name="Herman A."/>
            <person name="Abrahante J.E."/>
            <person name="Garbe J."/>
        </authorList>
    </citation>
    <scope>NUCLEOTIDE SEQUENCE</scope>
    <source>
        <strain evidence="1">Duluth1</strain>
        <tissue evidence="1">Whole animal</tissue>
    </source>
</reference>
<name>A0A9D4NKA6_DREPO</name>
<organism evidence="1 2">
    <name type="scientific">Dreissena polymorpha</name>
    <name type="common">Zebra mussel</name>
    <name type="synonym">Mytilus polymorpha</name>
    <dbReference type="NCBI Taxonomy" id="45954"/>
    <lineage>
        <taxon>Eukaryota</taxon>
        <taxon>Metazoa</taxon>
        <taxon>Spiralia</taxon>
        <taxon>Lophotrochozoa</taxon>
        <taxon>Mollusca</taxon>
        <taxon>Bivalvia</taxon>
        <taxon>Autobranchia</taxon>
        <taxon>Heteroconchia</taxon>
        <taxon>Euheterodonta</taxon>
        <taxon>Imparidentia</taxon>
        <taxon>Neoheterodontei</taxon>
        <taxon>Myida</taxon>
        <taxon>Dreissenoidea</taxon>
        <taxon>Dreissenidae</taxon>
        <taxon>Dreissena</taxon>
    </lineage>
</organism>
<dbReference type="Proteomes" id="UP000828390">
    <property type="component" value="Unassembled WGS sequence"/>
</dbReference>
<proteinExistence type="predicted"/>
<sequence>MTLPAAPDRLLKIIRCCCKQNCDSSRCTCTKYGLHCTPACGDCHGVSCSNRDELSEDALQE</sequence>
<dbReference type="AlphaFoldDB" id="A0A9D4NKA6"/>
<protein>
    <submittedName>
        <fullName evidence="1">Uncharacterized protein</fullName>
    </submittedName>
</protein>
<keyword evidence="2" id="KW-1185">Reference proteome</keyword>